<dbReference type="KEGG" id="sted:SPTER_26080"/>
<gene>
    <name evidence="6" type="ORF">SPTER_26080</name>
</gene>
<dbReference type="InterPro" id="IPR036188">
    <property type="entry name" value="FAD/NAD-bd_sf"/>
</dbReference>
<keyword evidence="4" id="KW-0408">Iron</keyword>
<organism evidence="6 7">
    <name type="scientific">Sporomusa termitida</name>
    <dbReference type="NCBI Taxonomy" id="2377"/>
    <lineage>
        <taxon>Bacteria</taxon>
        <taxon>Bacillati</taxon>
        <taxon>Bacillota</taxon>
        <taxon>Negativicutes</taxon>
        <taxon>Selenomonadales</taxon>
        <taxon>Sporomusaceae</taxon>
        <taxon>Sporomusa</taxon>
    </lineage>
</organism>
<dbReference type="PANTHER" id="PTHR43498">
    <property type="entry name" value="FERREDOXIN:COB-COM HETERODISULFIDE REDUCTASE SUBUNIT A"/>
    <property type="match status" value="1"/>
</dbReference>
<evidence type="ECO:0000256" key="1">
    <source>
        <dbReference type="ARBA" id="ARBA00022485"/>
    </source>
</evidence>
<dbReference type="EMBL" id="CP036259">
    <property type="protein sequence ID" value="QDR81234.1"/>
    <property type="molecule type" value="Genomic_DNA"/>
</dbReference>
<keyword evidence="1" id="KW-0004">4Fe-4S</keyword>
<dbReference type="GO" id="GO:0016491">
    <property type="term" value="F:oxidoreductase activity"/>
    <property type="evidence" value="ECO:0007669"/>
    <property type="project" value="UniProtKB-KW"/>
</dbReference>
<accession>A0A517DV43</accession>
<dbReference type="InterPro" id="IPR039650">
    <property type="entry name" value="HdrA-like"/>
</dbReference>
<evidence type="ECO:0000256" key="2">
    <source>
        <dbReference type="ARBA" id="ARBA00022723"/>
    </source>
</evidence>
<keyword evidence="7" id="KW-1185">Reference proteome</keyword>
<dbReference type="AlphaFoldDB" id="A0A517DV43"/>
<evidence type="ECO:0000313" key="6">
    <source>
        <dbReference type="EMBL" id="QDR81234.1"/>
    </source>
</evidence>
<dbReference type="GO" id="GO:0046872">
    <property type="term" value="F:metal ion binding"/>
    <property type="evidence" value="ECO:0007669"/>
    <property type="project" value="UniProtKB-KW"/>
</dbReference>
<evidence type="ECO:0000313" key="7">
    <source>
        <dbReference type="Proteomes" id="UP000320776"/>
    </source>
</evidence>
<dbReference type="PANTHER" id="PTHR43498:SF1">
    <property type="entry name" value="COB--COM HETERODISULFIDE REDUCTASE IRON-SULFUR SUBUNIT A"/>
    <property type="match status" value="1"/>
</dbReference>
<keyword evidence="2" id="KW-0479">Metal-binding</keyword>
<keyword evidence="3" id="KW-0560">Oxidoreductase</keyword>
<dbReference type="RefSeq" id="WP_144350756.1">
    <property type="nucleotide sequence ID" value="NZ_CP036259.1"/>
</dbReference>
<proteinExistence type="predicted"/>
<dbReference type="Pfam" id="PF12831">
    <property type="entry name" value="FAD_oxidored"/>
    <property type="match status" value="1"/>
</dbReference>
<sequence>MKFRDLYVENSCHTLPVFATVDVLVAGGGAAGIAAAETAARSGNSVLLVEKYGFLGGAAVAGLSGTICGLFLASDVNSRPEQIVYGFTDKFYRELAKMDGVTAPQKYGKTWTVTHDSLVWREVAENLLEAAGANILYHSNIVGVIKDDRDYKGIVIDTKSGVAAIHAKVIIDATGDADLIYRSGYDYVMGDNGHIQNPTMIFRLGGVDVQAFLQEWGDDTISPAKITKQIEAACENDGYDLPRKKIWIFSTPRPNELLVNATRIVGRDGRELNVMLPRDHTEAEIVGRRQARAYASFLKKYVAGCENSFIDDTGVEVGVRQTRSIVGVACLTNQDVISHRKRTDGIAKCPWPIELHSGEKPKVEWIVDDYYEIPFGALVPVKGENILIAGRSLSAEHEAMASARVTAQCFQYGQAAGIAAGLAIKSNRAIRALAGEEIRFLMNKDNARME</sequence>
<evidence type="ECO:0000256" key="3">
    <source>
        <dbReference type="ARBA" id="ARBA00023002"/>
    </source>
</evidence>
<dbReference type="GO" id="GO:0051539">
    <property type="term" value="F:4 iron, 4 sulfur cluster binding"/>
    <property type="evidence" value="ECO:0007669"/>
    <property type="project" value="UniProtKB-KW"/>
</dbReference>
<protein>
    <submittedName>
        <fullName evidence="6">FAD dependent oxidoreductase</fullName>
    </submittedName>
</protein>
<keyword evidence="5" id="KW-0411">Iron-sulfur</keyword>
<name>A0A517DV43_9FIRM</name>
<reference evidence="6 7" key="1">
    <citation type="submission" date="2019-02" db="EMBL/GenBank/DDBJ databases">
        <title>Closed genome of Sporomusa termitida DSM 4440.</title>
        <authorList>
            <person name="Poehlein A."/>
            <person name="Daniel R."/>
        </authorList>
    </citation>
    <scope>NUCLEOTIDE SEQUENCE [LARGE SCALE GENOMIC DNA]</scope>
    <source>
        <strain evidence="6 7">DSM 4440</strain>
    </source>
</reference>
<evidence type="ECO:0000256" key="5">
    <source>
        <dbReference type="ARBA" id="ARBA00023014"/>
    </source>
</evidence>
<dbReference type="Proteomes" id="UP000320776">
    <property type="component" value="Chromosome"/>
</dbReference>
<dbReference type="PRINTS" id="PR00411">
    <property type="entry name" value="PNDRDTASEI"/>
</dbReference>
<dbReference type="Gene3D" id="3.50.50.60">
    <property type="entry name" value="FAD/NAD(P)-binding domain"/>
    <property type="match status" value="1"/>
</dbReference>
<dbReference type="SUPFAM" id="SSF51905">
    <property type="entry name" value="FAD/NAD(P)-binding domain"/>
    <property type="match status" value="1"/>
</dbReference>
<dbReference type="OrthoDB" id="9777740at2"/>
<evidence type="ECO:0000256" key="4">
    <source>
        <dbReference type="ARBA" id="ARBA00023004"/>
    </source>
</evidence>